<dbReference type="RefSeq" id="WP_112342883.1">
    <property type="nucleotide sequence ID" value="NZ_QMKK01000042.1"/>
</dbReference>
<organism evidence="1 2">
    <name type="scientific">Rhizobium tropici</name>
    <dbReference type="NCBI Taxonomy" id="398"/>
    <lineage>
        <taxon>Bacteria</taxon>
        <taxon>Pseudomonadati</taxon>
        <taxon>Pseudomonadota</taxon>
        <taxon>Alphaproteobacteria</taxon>
        <taxon>Hyphomicrobiales</taxon>
        <taxon>Rhizobiaceae</taxon>
        <taxon>Rhizobium/Agrobacterium group</taxon>
        <taxon>Rhizobium</taxon>
    </lineage>
</organism>
<protein>
    <submittedName>
        <fullName evidence="1">Uncharacterized protein</fullName>
    </submittedName>
</protein>
<evidence type="ECO:0000313" key="1">
    <source>
        <dbReference type="EMBL" id="RAX40279.1"/>
    </source>
</evidence>
<accession>A0A329Y7X2</accession>
<reference evidence="1 2" key="1">
    <citation type="submission" date="2018-06" db="EMBL/GenBank/DDBJ databases">
        <title>Whole Genome Sequence of an efficient microsymbiont, Rhizobium tropici.</title>
        <authorList>
            <person name="Srinivasan R."/>
            <person name="Singh H.V."/>
            <person name="Srivastava R."/>
            <person name="Kumari B."/>
            <person name="Radhakrishna A."/>
        </authorList>
    </citation>
    <scope>NUCLEOTIDE SEQUENCE [LARGE SCALE GENOMIC DNA]</scope>
    <source>
        <strain evidence="1 2">IGFRI Rhizo-19</strain>
    </source>
</reference>
<proteinExistence type="predicted"/>
<comment type="caution">
    <text evidence="1">The sequence shown here is derived from an EMBL/GenBank/DDBJ whole genome shotgun (WGS) entry which is preliminary data.</text>
</comment>
<name>A0A329Y7X2_RHITR</name>
<dbReference type="AlphaFoldDB" id="A0A329Y7X2"/>
<dbReference type="EMBL" id="QMKK01000042">
    <property type="protein sequence ID" value="RAX40279.1"/>
    <property type="molecule type" value="Genomic_DNA"/>
</dbReference>
<sequence length="93" mass="10665">MAWVYTKFEETNRHVGGTETRVMRTTGYTITPHDAEVFRDLVAFLGEDVFDQRRRDGAVAKSDAFQRRISEARSVLKGLGAYDMARLEENRHG</sequence>
<gene>
    <name evidence="1" type="ORF">DQ393_16775</name>
</gene>
<dbReference type="OrthoDB" id="8373423at2"/>
<evidence type="ECO:0000313" key="2">
    <source>
        <dbReference type="Proteomes" id="UP000251205"/>
    </source>
</evidence>
<dbReference type="Proteomes" id="UP000251205">
    <property type="component" value="Unassembled WGS sequence"/>
</dbReference>